<dbReference type="EMBL" id="CABVPU010000014">
    <property type="protein sequence ID" value="VWB85464.1"/>
    <property type="molecule type" value="Genomic_DNA"/>
</dbReference>
<dbReference type="Pfam" id="PF00440">
    <property type="entry name" value="TetR_N"/>
    <property type="match status" value="1"/>
</dbReference>
<evidence type="ECO:0000256" key="4">
    <source>
        <dbReference type="PROSITE-ProRule" id="PRU00335"/>
    </source>
</evidence>
<dbReference type="GO" id="GO:0003700">
    <property type="term" value="F:DNA-binding transcription factor activity"/>
    <property type="evidence" value="ECO:0007669"/>
    <property type="project" value="TreeGrafter"/>
</dbReference>
<evidence type="ECO:0000313" key="7">
    <source>
        <dbReference type="Proteomes" id="UP000494174"/>
    </source>
</evidence>
<sequence>MAYVSQKINDYTTIANQPGMSAQRRCSALVDRIFFDINETDLPKFLFEIWAFAQQEPYAAELVDDMYTEHRSTFAKLLSEIHPTLTHEECLARASVIVVQMAGIMIFAYNGEDSDKDYADCVRVTKQSVKMIVDLSPEVLENDVTLRGLPNLETHGTNSAHGAIFNSDKDGQDLFELSARQTGQDSPYYRPTVQGKRRKVKINEIVSTAANLLATEGYVNFTLAGVARELGIPESALRNYFPTHDDLLRSTTSALMNVYQDRYAEMGKPSDKPALERLCEITVDAFEEARDSRVCRFLFEILALAQHSDITLELTKTLYSAYRALYVDLVRELDASATARECHARATLIAAQTEGAPILFFGSKKQPLEANRIFELMKAVTIRVAQGNVGTKRATESGQRRSTA</sequence>
<evidence type="ECO:0000256" key="2">
    <source>
        <dbReference type="ARBA" id="ARBA00023125"/>
    </source>
</evidence>
<evidence type="ECO:0000313" key="6">
    <source>
        <dbReference type="EMBL" id="VWB85464.1"/>
    </source>
</evidence>
<dbReference type="InterPro" id="IPR001647">
    <property type="entry name" value="HTH_TetR"/>
</dbReference>
<protein>
    <submittedName>
        <fullName evidence="6">TetR family transcriptional regulator</fullName>
    </submittedName>
</protein>
<keyword evidence="1" id="KW-0805">Transcription regulation</keyword>
<keyword evidence="3" id="KW-0804">Transcription</keyword>
<name>A0A6P2MU76_BURL3</name>
<dbReference type="PANTHER" id="PTHR30055">
    <property type="entry name" value="HTH-TYPE TRANSCRIPTIONAL REGULATOR RUTR"/>
    <property type="match status" value="1"/>
</dbReference>
<reference evidence="6 7" key="1">
    <citation type="submission" date="2019-09" db="EMBL/GenBank/DDBJ databases">
        <authorList>
            <person name="Depoorter E."/>
        </authorList>
    </citation>
    <scope>NUCLEOTIDE SEQUENCE [LARGE SCALE GENOMIC DNA]</scope>
    <source>
        <strain evidence="6">R-15945</strain>
    </source>
</reference>
<proteinExistence type="predicted"/>
<gene>
    <name evidence="6" type="ORF">BLA15945_04106</name>
</gene>
<dbReference type="InterPro" id="IPR009057">
    <property type="entry name" value="Homeodomain-like_sf"/>
</dbReference>
<evidence type="ECO:0000259" key="5">
    <source>
        <dbReference type="PROSITE" id="PS50977"/>
    </source>
</evidence>
<dbReference type="InterPro" id="IPR050109">
    <property type="entry name" value="HTH-type_TetR-like_transc_reg"/>
</dbReference>
<dbReference type="SUPFAM" id="SSF46689">
    <property type="entry name" value="Homeodomain-like"/>
    <property type="match status" value="1"/>
</dbReference>
<dbReference type="GO" id="GO:0000976">
    <property type="term" value="F:transcription cis-regulatory region binding"/>
    <property type="evidence" value="ECO:0007669"/>
    <property type="project" value="TreeGrafter"/>
</dbReference>
<organism evidence="6 7">
    <name type="scientific">Burkholderia lata (strain ATCC 17760 / DSM 23089 / LMG 22485 / NCIMB 9086 / R18194 / 383)</name>
    <dbReference type="NCBI Taxonomy" id="482957"/>
    <lineage>
        <taxon>Bacteria</taxon>
        <taxon>Pseudomonadati</taxon>
        <taxon>Pseudomonadota</taxon>
        <taxon>Betaproteobacteria</taxon>
        <taxon>Burkholderiales</taxon>
        <taxon>Burkholderiaceae</taxon>
        <taxon>Burkholderia</taxon>
        <taxon>Burkholderia cepacia complex</taxon>
    </lineage>
</organism>
<accession>A0A6P2MU76</accession>
<feature type="DNA-binding region" description="H-T-H motif" evidence="4">
    <location>
        <begin position="222"/>
        <end position="241"/>
    </location>
</feature>
<dbReference type="Gene3D" id="1.10.357.10">
    <property type="entry name" value="Tetracycline Repressor, domain 2"/>
    <property type="match status" value="2"/>
</dbReference>
<dbReference type="PROSITE" id="PS50977">
    <property type="entry name" value="HTH_TETR_2"/>
    <property type="match status" value="1"/>
</dbReference>
<keyword evidence="2 4" id="KW-0238">DNA-binding</keyword>
<dbReference type="AlphaFoldDB" id="A0A6P2MU76"/>
<feature type="domain" description="HTH tetR-type" evidence="5">
    <location>
        <begin position="199"/>
        <end position="259"/>
    </location>
</feature>
<dbReference type="Proteomes" id="UP000494174">
    <property type="component" value="Unassembled WGS sequence"/>
</dbReference>
<dbReference type="PANTHER" id="PTHR30055:SF234">
    <property type="entry name" value="HTH-TYPE TRANSCRIPTIONAL REGULATOR BETI"/>
    <property type="match status" value="1"/>
</dbReference>
<evidence type="ECO:0000256" key="1">
    <source>
        <dbReference type="ARBA" id="ARBA00023015"/>
    </source>
</evidence>
<evidence type="ECO:0000256" key="3">
    <source>
        <dbReference type="ARBA" id="ARBA00023163"/>
    </source>
</evidence>